<reference evidence="1" key="1">
    <citation type="submission" date="2022-09" db="EMBL/GenBank/DDBJ databases">
        <title>Winslowiella arboricola sp. nov., isolated from bleeding cankers on broadleaf hosts.</title>
        <authorList>
            <person name="Brady C."/>
            <person name="Kaur S."/>
            <person name="Crampton B."/>
            <person name="Maddock D."/>
            <person name="Arnold D."/>
            <person name="Denman S."/>
        </authorList>
    </citation>
    <scope>NUCLEOTIDE SEQUENCE</scope>
    <source>
        <strain evidence="1">BAC 15a-03b</strain>
    </source>
</reference>
<name>A0A9J6PSG2_9GAMM</name>
<sequence>MNLKVLFVNSQCLFIESDTLSDTQAISWQLNRRPVRLMQPCDYRRHYTDHHHALHDAPFALKKLKAVLEKMLEEADTSLTNDL</sequence>
<comment type="caution">
    <text evidence="1">The sequence shown here is derived from an EMBL/GenBank/DDBJ whole genome shotgun (WGS) entry which is preliminary data.</text>
</comment>
<accession>A0A9J6PSG2</accession>
<organism evidence="1 2">
    <name type="scientific">Winslowiella arboricola</name>
    <dbReference type="NCBI Taxonomy" id="2978220"/>
    <lineage>
        <taxon>Bacteria</taxon>
        <taxon>Pseudomonadati</taxon>
        <taxon>Pseudomonadota</taxon>
        <taxon>Gammaproteobacteria</taxon>
        <taxon>Enterobacterales</taxon>
        <taxon>Erwiniaceae</taxon>
        <taxon>Winslowiella</taxon>
    </lineage>
</organism>
<proteinExistence type="predicted"/>
<keyword evidence="2" id="KW-1185">Reference proteome</keyword>
<evidence type="ECO:0000313" key="2">
    <source>
        <dbReference type="Proteomes" id="UP001064262"/>
    </source>
</evidence>
<protein>
    <submittedName>
        <fullName evidence="1">Uncharacterized protein</fullName>
    </submittedName>
</protein>
<dbReference type="EMBL" id="JAODIM010000043">
    <property type="protein sequence ID" value="MCU5780402.1"/>
    <property type="molecule type" value="Genomic_DNA"/>
</dbReference>
<dbReference type="RefSeq" id="WP_267144394.1">
    <property type="nucleotide sequence ID" value="NZ_JAODIL010000081.1"/>
</dbReference>
<gene>
    <name evidence="1" type="ORF">N5923_23200</name>
</gene>
<dbReference type="Proteomes" id="UP001064262">
    <property type="component" value="Unassembled WGS sequence"/>
</dbReference>
<evidence type="ECO:0000313" key="1">
    <source>
        <dbReference type="EMBL" id="MCU5780402.1"/>
    </source>
</evidence>
<dbReference type="AlphaFoldDB" id="A0A9J6PSG2"/>